<dbReference type="RefSeq" id="WP_092480529.1">
    <property type="nucleotide sequence ID" value="NZ_FOXW01000005.1"/>
</dbReference>
<accession>A0A1I5XMN1</accession>
<dbReference type="OrthoDB" id="9795235at2"/>
<dbReference type="EMBL" id="FOXW01000005">
    <property type="protein sequence ID" value="SFQ33066.1"/>
    <property type="molecule type" value="Genomic_DNA"/>
</dbReference>
<dbReference type="SUPFAM" id="SSF50475">
    <property type="entry name" value="FMN-binding split barrel"/>
    <property type="match status" value="1"/>
</dbReference>
<organism evidence="2 3">
    <name type="scientific">Desemzia incerta</name>
    <dbReference type="NCBI Taxonomy" id="82801"/>
    <lineage>
        <taxon>Bacteria</taxon>
        <taxon>Bacillati</taxon>
        <taxon>Bacillota</taxon>
        <taxon>Bacilli</taxon>
        <taxon>Lactobacillales</taxon>
        <taxon>Carnobacteriaceae</taxon>
        <taxon>Desemzia</taxon>
    </lineage>
</organism>
<dbReference type="STRING" id="82801.SAMN04488506_1488"/>
<dbReference type="InterPro" id="IPR038725">
    <property type="entry name" value="YdaG_split_barrel_FMN-bd"/>
</dbReference>
<keyword evidence="3" id="KW-1185">Reference proteome</keyword>
<evidence type="ECO:0000313" key="2">
    <source>
        <dbReference type="EMBL" id="SFQ33066.1"/>
    </source>
</evidence>
<proteinExistence type="predicted"/>
<dbReference type="AlphaFoldDB" id="A0A1I5XMN1"/>
<sequence length="167" mass="18997">MSNNDSTQNEKARSVLKDILKDTDVVMLTTISEDGNIVSRPMQTQEVEFDEDLWFITRKDTTKYKEISANPNVNVTVVGDSYASISGKAVFVDDIERKKEFWNKIYEKMFDVSYDDPMLILIKVEADKAEYWETGNTTKSVANFFKKAVGNKDSVKPGENSNETVDL</sequence>
<dbReference type="InterPro" id="IPR012349">
    <property type="entry name" value="Split_barrel_FMN-bd"/>
</dbReference>
<protein>
    <submittedName>
        <fullName evidence="2">General stress protein 26</fullName>
    </submittedName>
</protein>
<gene>
    <name evidence="2" type="ORF">SAMN04488506_1488</name>
</gene>
<evidence type="ECO:0000259" key="1">
    <source>
        <dbReference type="Pfam" id="PF16242"/>
    </source>
</evidence>
<dbReference type="PANTHER" id="PTHR34818:SF1">
    <property type="entry name" value="PROTEIN BLI-3"/>
    <property type="match status" value="1"/>
</dbReference>
<dbReference type="PANTHER" id="PTHR34818">
    <property type="entry name" value="PROTEIN BLI-3"/>
    <property type="match status" value="1"/>
</dbReference>
<evidence type="ECO:0000313" key="3">
    <source>
        <dbReference type="Proteomes" id="UP000199136"/>
    </source>
</evidence>
<name>A0A1I5XMN1_9LACT</name>
<dbReference type="Proteomes" id="UP000199136">
    <property type="component" value="Unassembled WGS sequence"/>
</dbReference>
<dbReference type="InterPro" id="IPR052917">
    <property type="entry name" value="Stress-Dev_Protein"/>
</dbReference>
<dbReference type="Pfam" id="PF16242">
    <property type="entry name" value="Pyrid_ox_like"/>
    <property type="match status" value="1"/>
</dbReference>
<dbReference type="Gene3D" id="2.30.110.10">
    <property type="entry name" value="Electron Transport, Fmn-binding Protein, Chain A"/>
    <property type="match status" value="1"/>
</dbReference>
<feature type="domain" description="General stress protein FMN-binding split barrel" evidence="1">
    <location>
        <begin position="14"/>
        <end position="152"/>
    </location>
</feature>
<reference evidence="2 3" key="1">
    <citation type="submission" date="2016-10" db="EMBL/GenBank/DDBJ databases">
        <authorList>
            <person name="de Groot N.N."/>
        </authorList>
    </citation>
    <scope>NUCLEOTIDE SEQUENCE [LARGE SCALE GENOMIC DNA]</scope>
    <source>
        <strain evidence="2 3">DSM 20581</strain>
    </source>
</reference>